<keyword evidence="1" id="KW-0521">NADP</keyword>
<dbReference type="Pfam" id="PF00248">
    <property type="entry name" value="Aldo_ket_red"/>
    <property type="match status" value="1"/>
</dbReference>
<name>A0A0D2XFF8_FUSOF</name>
<dbReference type="GO" id="GO:0016491">
    <property type="term" value="F:oxidoreductase activity"/>
    <property type="evidence" value="ECO:0007669"/>
    <property type="project" value="UniProtKB-KW"/>
</dbReference>
<evidence type="ECO:0000256" key="3">
    <source>
        <dbReference type="ARBA" id="ARBA00038157"/>
    </source>
</evidence>
<dbReference type="InterPro" id="IPR023210">
    <property type="entry name" value="NADP_OxRdtase_dom"/>
</dbReference>
<dbReference type="InterPro" id="IPR036812">
    <property type="entry name" value="NAD(P)_OxRdtase_dom_sf"/>
</dbReference>
<dbReference type="InterPro" id="IPR050523">
    <property type="entry name" value="AKR_Detox_Biosynth"/>
</dbReference>
<feature type="domain" description="NADP-dependent oxidoreductase" evidence="4">
    <location>
        <begin position="19"/>
        <end position="261"/>
    </location>
</feature>
<dbReference type="SUPFAM" id="SSF51430">
    <property type="entry name" value="NAD(P)-linked oxidoreductase"/>
    <property type="match status" value="1"/>
</dbReference>
<dbReference type="PANTHER" id="PTHR43364:SF7">
    <property type="entry name" value="NADP-DEPENDENT OXIDOREDUCTASE DOMAIN-CONTAINING PROTEIN-RELATED"/>
    <property type="match status" value="1"/>
</dbReference>
<dbReference type="EnsemblFungi" id="FOXG_02647T0">
    <property type="protein sequence ID" value="FOXG_02647P0"/>
    <property type="gene ID" value="FOXG_02647"/>
</dbReference>
<dbReference type="Gene3D" id="3.20.20.100">
    <property type="entry name" value="NADP-dependent oxidoreductase domain"/>
    <property type="match status" value="1"/>
</dbReference>
<comment type="similarity">
    <text evidence="3">Belongs to the aldo/keto reductase family. Aldo/keto reductase 2 subfamily.</text>
</comment>
<organism evidence="5 6">
    <name type="scientific">Fusarium oxysporum (strain Fo5176)</name>
    <name type="common">Fusarium vascular wilt</name>
    <dbReference type="NCBI Taxonomy" id="660025"/>
    <lineage>
        <taxon>Eukaryota</taxon>
        <taxon>Fungi</taxon>
        <taxon>Dikarya</taxon>
        <taxon>Ascomycota</taxon>
        <taxon>Pezizomycotina</taxon>
        <taxon>Sordariomycetes</taxon>
        <taxon>Hypocreomycetidae</taxon>
        <taxon>Hypocreales</taxon>
        <taxon>Nectriaceae</taxon>
        <taxon>Fusarium</taxon>
        <taxon>Fusarium oxysporum species complex</taxon>
    </lineage>
</organism>
<evidence type="ECO:0000313" key="5">
    <source>
        <dbReference type="EnsemblFungi" id="FOXG_02647P0"/>
    </source>
</evidence>
<reference evidence="5" key="2">
    <citation type="submission" date="2025-08" db="UniProtKB">
        <authorList>
            <consortium name="EnsemblFungi"/>
        </authorList>
    </citation>
    <scope>IDENTIFICATION</scope>
    <source>
        <strain evidence="5">4287 / CBS 123668 / FGSC 9935 / NRRL 34936</strain>
    </source>
</reference>
<dbReference type="AlphaFoldDB" id="A0A0D2XFF8"/>
<dbReference type="Proteomes" id="UP000002489">
    <property type="component" value="Unassembled WGS sequence"/>
</dbReference>
<sequence length="309" mass="34363">MKHSGFLISTTRMEEISLTREWLAERGVRDQMVVATKFSNRISPNGARPIQANEQGNHAKSLITSLEASLQKLQTSYHCRWDFTTSIEEVMQALNRMVQNGKVLYLGVSDTPAWVVSRANQYARDHGMAQFVVYQGRWSAAVRDAERELLPMCRSEGMAFAAWGAMGGGAFRSEQDRKAVAARSAGLVNDPVYIKVSRALEQVAKRKSASITQVALAYVMQKTPYVFPVIGGRKVEHLESNIGALRICLHQEDLDEIDDANTFDLGFPMGFLYGLVPEQKYRLGAPLDATHSGTILQHVPQQEAIKFSG</sequence>
<keyword evidence="2" id="KW-0560">Oxidoreductase</keyword>
<evidence type="ECO:0000313" key="6">
    <source>
        <dbReference type="Proteomes" id="UP000002489"/>
    </source>
</evidence>
<evidence type="ECO:0000256" key="1">
    <source>
        <dbReference type="ARBA" id="ARBA00022857"/>
    </source>
</evidence>
<proteinExistence type="inferred from homology"/>
<dbReference type="PANTHER" id="PTHR43364">
    <property type="entry name" value="NADH-SPECIFIC METHYLGLYOXAL REDUCTASE-RELATED"/>
    <property type="match status" value="1"/>
</dbReference>
<evidence type="ECO:0000259" key="4">
    <source>
        <dbReference type="Pfam" id="PF00248"/>
    </source>
</evidence>
<reference evidence="6" key="1">
    <citation type="journal article" date="2012" name="Mol. Plant Microbe Interact.">
        <title>A highly conserved effector in Fusarium oxysporum is required for full virulence on Arabidopsis.</title>
        <authorList>
            <person name="Thatcher L.F."/>
            <person name="Gardiner D.M."/>
            <person name="Kazan K."/>
            <person name="Manners J."/>
        </authorList>
    </citation>
    <scope>NUCLEOTIDE SEQUENCE [LARGE SCALE GENOMIC DNA]</scope>
    <source>
        <strain evidence="6">Fo5176</strain>
    </source>
</reference>
<accession>A0A0D2XFF8</accession>
<evidence type="ECO:0000256" key="2">
    <source>
        <dbReference type="ARBA" id="ARBA00023002"/>
    </source>
</evidence>
<dbReference type="STRING" id="426428.A0A0D2XFF8"/>
<protein>
    <recommendedName>
        <fullName evidence="4">NADP-dependent oxidoreductase domain-containing protein</fullName>
    </recommendedName>
</protein>